<dbReference type="Proteomes" id="UP001199642">
    <property type="component" value="Chromosome"/>
</dbReference>
<evidence type="ECO:0000256" key="1">
    <source>
        <dbReference type="ARBA" id="ARBA00022801"/>
    </source>
</evidence>
<feature type="domain" description="Isochorismatase-like" evidence="2">
    <location>
        <begin position="19"/>
        <end position="176"/>
    </location>
</feature>
<accession>A0ABY3RTK9</accession>
<dbReference type="InterPro" id="IPR050272">
    <property type="entry name" value="Isochorismatase-like_hydrls"/>
</dbReference>
<sequence>MTGRDAPRDEDAPDTARPWLLVIDPQNIFASPDSAWGSPFFPDALAHIVRLAEAAGSRVLVTRWLPTADRATSWGDYFAAWPFADRPADDPLYDLVPAARALSPHPTLDLPTFGKWGPELERITGGAPVVVTGVSTDCCVISTVLAGADAGGRITVVPEACAGSTAENHDAAIRVLGLYPPQVALASADTAAMMLTGTAAREESAP</sequence>
<name>A0ABY3RTK9_9MICO</name>
<dbReference type="CDD" id="cd00431">
    <property type="entry name" value="cysteine_hydrolases"/>
    <property type="match status" value="1"/>
</dbReference>
<keyword evidence="1 3" id="KW-0378">Hydrolase</keyword>
<dbReference type="EMBL" id="CP082781">
    <property type="protein sequence ID" value="UGS26235.1"/>
    <property type="molecule type" value="Genomic_DNA"/>
</dbReference>
<keyword evidence="4" id="KW-1185">Reference proteome</keyword>
<evidence type="ECO:0000313" key="3">
    <source>
        <dbReference type="EMBL" id="UGS26235.1"/>
    </source>
</evidence>
<evidence type="ECO:0000259" key="2">
    <source>
        <dbReference type="Pfam" id="PF00857"/>
    </source>
</evidence>
<dbReference type="InterPro" id="IPR036380">
    <property type="entry name" value="Isochorismatase-like_sf"/>
</dbReference>
<dbReference type="Gene3D" id="3.40.50.850">
    <property type="entry name" value="Isochorismatase-like"/>
    <property type="match status" value="1"/>
</dbReference>
<dbReference type="SUPFAM" id="SSF52499">
    <property type="entry name" value="Isochorismatase-like hydrolases"/>
    <property type="match status" value="1"/>
</dbReference>
<proteinExistence type="predicted"/>
<organism evidence="3 4">
    <name type="scientific">Microbacterium resistens</name>
    <dbReference type="NCBI Taxonomy" id="156977"/>
    <lineage>
        <taxon>Bacteria</taxon>
        <taxon>Bacillati</taxon>
        <taxon>Actinomycetota</taxon>
        <taxon>Actinomycetes</taxon>
        <taxon>Micrococcales</taxon>
        <taxon>Microbacteriaceae</taxon>
        <taxon>Microbacterium</taxon>
    </lineage>
</organism>
<dbReference type="RefSeq" id="WP_067247295.1">
    <property type="nucleotide sequence ID" value="NZ_CP082781.1"/>
</dbReference>
<reference evidence="3 4" key="1">
    <citation type="submission" date="2023-01" db="EMBL/GenBank/DDBJ databases">
        <title>Characterization of estradiol degrading bacteria Microbacterium sp. MZT7 and reveal degrading genes through genome analysis.</title>
        <authorList>
            <person name="Hao P."/>
            <person name="Gao Y."/>
        </authorList>
    </citation>
    <scope>NUCLEOTIDE SEQUENCE [LARGE SCALE GENOMIC DNA]</scope>
    <source>
        <strain evidence="3 4">MZT7</strain>
    </source>
</reference>
<gene>
    <name evidence="3" type="ORF">K8F61_16645</name>
</gene>
<dbReference type="GO" id="GO:0016787">
    <property type="term" value="F:hydrolase activity"/>
    <property type="evidence" value="ECO:0007669"/>
    <property type="project" value="UniProtKB-KW"/>
</dbReference>
<protein>
    <submittedName>
        <fullName evidence="3">Cysteine hydrolase</fullName>
    </submittedName>
</protein>
<dbReference type="InterPro" id="IPR000868">
    <property type="entry name" value="Isochorismatase-like_dom"/>
</dbReference>
<dbReference type="PANTHER" id="PTHR43540">
    <property type="entry name" value="PEROXYUREIDOACRYLATE/UREIDOACRYLATE AMIDOHYDROLASE-RELATED"/>
    <property type="match status" value="1"/>
</dbReference>
<evidence type="ECO:0000313" key="4">
    <source>
        <dbReference type="Proteomes" id="UP001199642"/>
    </source>
</evidence>
<dbReference type="Pfam" id="PF00857">
    <property type="entry name" value="Isochorismatase"/>
    <property type="match status" value="1"/>
</dbReference>